<evidence type="ECO:0000313" key="3">
    <source>
        <dbReference type="Proteomes" id="UP001165423"/>
    </source>
</evidence>
<accession>A0ABT0A0J3</accession>
<dbReference type="InterPro" id="IPR025669">
    <property type="entry name" value="AAA_dom"/>
</dbReference>
<evidence type="ECO:0000259" key="1">
    <source>
        <dbReference type="Pfam" id="PF13614"/>
    </source>
</evidence>
<dbReference type="Gene3D" id="3.40.50.300">
    <property type="entry name" value="P-loop containing nucleotide triphosphate hydrolases"/>
    <property type="match status" value="1"/>
</dbReference>
<name>A0ABT0A0J3_9GAMM</name>
<dbReference type="InterPro" id="IPR050678">
    <property type="entry name" value="DNA_Partitioning_ATPase"/>
</dbReference>
<dbReference type="InterPro" id="IPR027417">
    <property type="entry name" value="P-loop_NTPase"/>
</dbReference>
<organism evidence="2 3">
    <name type="scientific">Cognatiluteimonas sedimenti</name>
    <dbReference type="NCBI Taxonomy" id="2927791"/>
    <lineage>
        <taxon>Bacteria</taxon>
        <taxon>Pseudomonadati</taxon>
        <taxon>Pseudomonadota</taxon>
        <taxon>Gammaproteobacteria</taxon>
        <taxon>Lysobacterales</taxon>
        <taxon>Lysobacteraceae</taxon>
        <taxon>Cognatiluteimonas</taxon>
    </lineage>
</organism>
<proteinExistence type="predicted"/>
<dbReference type="PANTHER" id="PTHR13696:SF99">
    <property type="entry name" value="COBYRINIC ACID AC-DIAMIDE SYNTHASE"/>
    <property type="match status" value="1"/>
</dbReference>
<dbReference type="RefSeq" id="WP_243318271.1">
    <property type="nucleotide sequence ID" value="NZ_JALGCL010000001.1"/>
</dbReference>
<dbReference type="CDD" id="cd02042">
    <property type="entry name" value="ParAB_family"/>
    <property type="match status" value="1"/>
</dbReference>
<dbReference type="EMBL" id="JALGCL010000001">
    <property type="protein sequence ID" value="MCJ0824494.1"/>
    <property type="molecule type" value="Genomic_DNA"/>
</dbReference>
<dbReference type="Proteomes" id="UP001165423">
    <property type="component" value="Unassembled WGS sequence"/>
</dbReference>
<comment type="caution">
    <text evidence="2">The sequence shown here is derived from an EMBL/GenBank/DDBJ whole genome shotgun (WGS) entry which is preliminary data.</text>
</comment>
<reference evidence="2 3" key="1">
    <citation type="submission" date="2022-03" db="EMBL/GenBank/DDBJ databases">
        <title>Luteimonas soily sp. nov., a novel bacterium isolated from the soil.</title>
        <authorList>
            <person name="Zhang X."/>
        </authorList>
    </citation>
    <scope>NUCLEOTIDE SEQUENCE [LARGE SCALE GENOMIC DNA]</scope>
    <source>
        <strain evidence="2 3">50</strain>
    </source>
</reference>
<sequence>MSISITLFNHKGGVGKTTLGVNLAFALADLGKSVLLVDADPQCNLTSYLVDSEVVDKFLDESETTRGSTIWSALYPMVTSGKEVAEIEPFERAPGVYLVPGDIRLSEFELALGQSWLDCLQRKVRGFVELTALSRISQNCAKKINADVVIYDVGPNIGPLNRAVILGVDYFIVPAACDHFSTRALKTLGHTVASWVQDWQIVTQLAPRDVPSLPGTPRYLGYVLQKFRMYGGELTSGSRSYAAQLQRHSFSDIVSVLRSVDPLLAEGTPSQFALGQIKDFSTLTQLAQEQGAAIFNVKGGSQYQKDQARRAFQELASRVLARTVGGS</sequence>
<feature type="domain" description="AAA" evidence="1">
    <location>
        <begin position="5"/>
        <end position="194"/>
    </location>
</feature>
<gene>
    <name evidence="2" type="ORF">MQC88_00725</name>
</gene>
<dbReference type="Pfam" id="PF13614">
    <property type="entry name" value="AAA_31"/>
    <property type="match status" value="1"/>
</dbReference>
<keyword evidence="3" id="KW-1185">Reference proteome</keyword>
<protein>
    <submittedName>
        <fullName evidence="2">AAA family ATPase</fullName>
    </submittedName>
</protein>
<dbReference type="PANTHER" id="PTHR13696">
    <property type="entry name" value="P-LOOP CONTAINING NUCLEOSIDE TRIPHOSPHATE HYDROLASE"/>
    <property type="match status" value="1"/>
</dbReference>
<evidence type="ECO:0000313" key="2">
    <source>
        <dbReference type="EMBL" id="MCJ0824494.1"/>
    </source>
</evidence>
<dbReference type="SUPFAM" id="SSF52540">
    <property type="entry name" value="P-loop containing nucleoside triphosphate hydrolases"/>
    <property type="match status" value="1"/>
</dbReference>